<evidence type="ECO:0000313" key="2">
    <source>
        <dbReference type="EMBL" id="QCI26182.1"/>
    </source>
</evidence>
<proteinExistence type="predicted"/>
<dbReference type="AlphaFoldDB" id="A0A4D6YAM6"/>
<organism evidence="2 3">
    <name type="scientific">Buchnera aphidicola</name>
    <name type="common">Sarucallis kahawaluokalani</name>
    <dbReference type="NCBI Taxonomy" id="1241878"/>
    <lineage>
        <taxon>Bacteria</taxon>
        <taxon>Pseudomonadati</taxon>
        <taxon>Pseudomonadota</taxon>
        <taxon>Gammaproteobacteria</taxon>
        <taxon>Enterobacterales</taxon>
        <taxon>Erwiniaceae</taxon>
        <taxon>Buchnera</taxon>
    </lineage>
</organism>
<keyword evidence="1" id="KW-0812">Transmembrane</keyword>
<evidence type="ECO:0000313" key="3">
    <source>
        <dbReference type="Proteomes" id="UP000298685"/>
    </source>
</evidence>
<dbReference type="Proteomes" id="UP000298685">
    <property type="component" value="Chromosome"/>
</dbReference>
<dbReference type="EMBL" id="CP032999">
    <property type="protein sequence ID" value="QCI26182.1"/>
    <property type="molecule type" value="Genomic_DNA"/>
</dbReference>
<keyword evidence="1" id="KW-0472">Membrane</keyword>
<evidence type="ECO:0000256" key="1">
    <source>
        <dbReference type="SAM" id="Phobius"/>
    </source>
</evidence>
<accession>A0A4D6YAM6</accession>
<protein>
    <submittedName>
        <fullName evidence="2">Uncharacterized protein</fullName>
    </submittedName>
</protein>
<gene>
    <name evidence="2" type="ORF">D9V78_02105</name>
</gene>
<reference evidence="2 3" key="1">
    <citation type="submission" date="2018-10" db="EMBL/GenBank/DDBJ databases">
        <title>Comparative functional genomics of the obligate endosymbiont Buchnera aphidicola.</title>
        <authorList>
            <person name="Chong R.A."/>
        </authorList>
    </citation>
    <scope>NUCLEOTIDE SEQUENCE [LARGE SCALE GENOMIC DNA]</scope>
    <source>
        <strain evidence="2 3">Ska</strain>
    </source>
</reference>
<feature type="transmembrane region" description="Helical" evidence="1">
    <location>
        <begin position="35"/>
        <end position="59"/>
    </location>
</feature>
<name>A0A4D6YAM6_9GAMM</name>
<keyword evidence="1" id="KW-1133">Transmembrane helix</keyword>
<sequence length="76" mass="9312">MKLILKIYFNIYRKVHIDKLIYYIKYINKNKYKKFIILILFPKIHVMILLVFNSSSLYFKHTQKYSVFISNTSTLD</sequence>